<keyword evidence="2" id="KW-1185">Reference proteome</keyword>
<proteinExistence type="predicted"/>
<reference evidence="1 2" key="1">
    <citation type="journal article" date="2010" name="J. Bacteriol.">
        <title>Genome sequence of Lentisphaera araneosa HTCC2155T, the type species of the order Lentisphaerales in the phylum Lentisphaerae.</title>
        <authorList>
            <person name="Thrash J.C."/>
            <person name="Cho J.C."/>
            <person name="Vergin K.L."/>
            <person name="Morris R.M."/>
            <person name="Giovannoni S.J."/>
        </authorList>
    </citation>
    <scope>NUCLEOTIDE SEQUENCE [LARGE SCALE GENOMIC DNA]</scope>
    <source>
        <strain evidence="1 2">HTCC2155</strain>
    </source>
</reference>
<dbReference type="AlphaFoldDB" id="A6DQE6"/>
<dbReference type="RefSeq" id="WP_007280075.1">
    <property type="nucleotide sequence ID" value="NZ_ABCK01000019.1"/>
</dbReference>
<name>A6DQE6_9BACT</name>
<comment type="caution">
    <text evidence="1">The sequence shown here is derived from an EMBL/GenBank/DDBJ whole genome shotgun (WGS) entry which is preliminary data.</text>
</comment>
<dbReference type="Proteomes" id="UP000004947">
    <property type="component" value="Unassembled WGS sequence"/>
</dbReference>
<accession>A6DQE6</accession>
<evidence type="ECO:0000313" key="1">
    <source>
        <dbReference type="EMBL" id="EDM26197.1"/>
    </source>
</evidence>
<evidence type="ECO:0000313" key="2">
    <source>
        <dbReference type="Proteomes" id="UP000004947"/>
    </source>
</evidence>
<dbReference type="EMBL" id="ABCK01000019">
    <property type="protein sequence ID" value="EDM26197.1"/>
    <property type="molecule type" value="Genomic_DNA"/>
</dbReference>
<organism evidence="1 2">
    <name type="scientific">Lentisphaera araneosa HTCC2155</name>
    <dbReference type="NCBI Taxonomy" id="313628"/>
    <lineage>
        <taxon>Bacteria</taxon>
        <taxon>Pseudomonadati</taxon>
        <taxon>Lentisphaerota</taxon>
        <taxon>Lentisphaeria</taxon>
        <taxon>Lentisphaerales</taxon>
        <taxon>Lentisphaeraceae</taxon>
        <taxon>Lentisphaera</taxon>
    </lineage>
</organism>
<protein>
    <submittedName>
        <fullName evidence="1">Uncharacterized protein</fullName>
    </submittedName>
</protein>
<sequence>MNLVSIDITDSKNLKGWASIFDVPLEKLLLAIEEVGNLVIDVDQWIVASYANTRRPN</sequence>
<gene>
    <name evidence="1" type="ORF">LNTAR_16658</name>
</gene>